<evidence type="ECO:0000313" key="5">
    <source>
        <dbReference type="Proteomes" id="UP000646365"/>
    </source>
</evidence>
<name>A0A8J2YR35_9PROT</name>
<comment type="similarity">
    <text evidence="1">Belongs to the virb1 family.</text>
</comment>
<reference evidence="4" key="2">
    <citation type="submission" date="2020-09" db="EMBL/GenBank/DDBJ databases">
        <authorList>
            <person name="Sun Q."/>
            <person name="Zhou Y."/>
        </authorList>
    </citation>
    <scope>NUCLEOTIDE SEQUENCE</scope>
    <source>
        <strain evidence="4">CGMCC 1.15725</strain>
    </source>
</reference>
<protein>
    <recommendedName>
        <fullName evidence="3">Transglycosylase SLT domain-containing protein</fullName>
    </recommendedName>
</protein>
<accession>A0A8J2YR35</accession>
<comment type="caution">
    <text evidence="4">The sequence shown here is derived from an EMBL/GenBank/DDBJ whole genome shotgun (WGS) entry which is preliminary data.</text>
</comment>
<evidence type="ECO:0000259" key="3">
    <source>
        <dbReference type="Pfam" id="PF01464"/>
    </source>
</evidence>
<dbReference type="AlphaFoldDB" id="A0A8J2YR35"/>
<dbReference type="InterPro" id="IPR008258">
    <property type="entry name" value="Transglycosylase_SLT_dom_1"/>
</dbReference>
<keyword evidence="5" id="KW-1185">Reference proteome</keyword>
<reference evidence="4" key="1">
    <citation type="journal article" date="2014" name="Int. J. Syst. Evol. Microbiol.">
        <title>Complete genome sequence of Corynebacterium casei LMG S-19264T (=DSM 44701T), isolated from a smear-ripened cheese.</title>
        <authorList>
            <consortium name="US DOE Joint Genome Institute (JGI-PGF)"/>
            <person name="Walter F."/>
            <person name="Albersmeier A."/>
            <person name="Kalinowski J."/>
            <person name="Ruckert C."/>
        </authorList>
    </citation>
    <scope>NUCLEOTIDE SEQUENCE</scope>
    <source>
        <strain evidence="4">CGMCC 1.15725</strain>
    </source>
</reference>
<feature type="domain" description="Transglycosylase SLT" evidence="3">
    <location>
        <begin position="8"/>
        <end position="110"/>
    </location>
</feature>
<dbReference type="Gene3D" id="1.10.530.10">
    <property type="match status" value="1"/>
</dbReference>
<feature type="signal peptide" evidence="2">
    <location>
        <begin position="1"/>
        <end position="24"/>
    </location>
</feature>
<dbReference type="SUPFAM" id="SSF53955">
    <property type="entry name" value="Lysozyme-like"/>
    <property type="match status" value="1"/>
</dbReference>
<dbReference type="Pfam" id="PF01464">
    <property type="entry name" value="SLT"/>
    <property type="match status" value="1"/>
</dbReference>
<dbReference type="InterPro" id="IPR023346">
    <property type="entry name" value="Lysozyme-like_dom_sf"/>
</dbReference>
<feature type="chain" id="PRO_5035301449" description="Transglycosylase SLT domain-containing protein" evidence="2">
    <location>
        <begin position="25"/>
        <end position="134"/>
    </location>
</feature>
<dbReference type="CDD" id="cd13400">
    <property type="entry name" value="LT_IagB-like"/>
    <property type="match status" value="1"/>
</dbReference>
<gene>
    <name evidence="4" type="ORF">GCM10011611_11340</name>
</gene>
<dbReference type="EMBL" id="BMJQ01000002">
    <property type="protein sequence ID" value="GGF07609.1"/>
    <property type="molecule type" value="Genomic_DNA"/>
</dbReference>
<organism evidence="4 5">
    <name type="scientific">Aliidongia dinghuensis</name>
    <dbReference type="NCBI Taxonomy" id="1867774"/>
    <lineage>
        <taxon>Bacteria</taxon>
        <taxon>Pseudomonadati</taxon>
        <taxon>Pseudomonadota</taxon>
        <taxon>Alphaproteobacteria</taxon>
        <taxon>Rhodospirillales</taxon>
        <taxon>Dongiaceae</taxon>
        <taxon>Aliidongia</taxon>
    </lineage>
</organism>
<dbReference type="Proteomes" id="UP000646365">
    <property type="component" value="Unassembled WGS sequence"/>
</dbReference>
<keyword evidence="2" id="KW-0732">Signal</keyword>
<evidence type="ECO:0000313" key="4">
    <source>
        <dbReference type="EMBL" id="GGF07609.1"/>
    </source>
</evidence>
<proteinExistence type="inferred from homology"/>
<evidence type="ECO:0000256" key="1">
    <source>
        <dbReference type="ARBA" id="ARBA00009387"/>
    </source>
</evidence>
<evidence type="ECO:0000256" key="2">
    <source>
        <dbReference type="SAM" id="SignalP"/>
    </source>
</evidence>
<sequence length="134" mass="14110">MSVPFLACMIAAASFHHLPVQALAAIQSVEGGTVGAVIGDKDGSADLGLMQVNTRWIPAVARATRTAEPAVRARLIEDGCYNVKVAAAILDVYKAEAHGNMVEAVGFYHSHTPALKAAYQTKVLAAAVRLRNRG</sequence>
<dbReference type="RefSeq" id="WP_189043362.1">
    <property type="nucleotide sequence ID" value="NZ_BMJQ01000002.1"/>
</dbReference>